<sequence length="303" mass="34692">MARIAPRDPVVNAEPPSNNVAVYLENGRYYGSYRMGKYMFPCDEHEKERLDIFHKFFSVARKGALHSAPVHNQENPRILDVGTGTGIWAIDMADKFPRGTVRGVDLSLIQPLFIPINLRFDQMDVEGPWQGMEPDSWDLIHMRALNGSISNWPRLYSEIFRHCRPHYGHIEQVEIDWMPRSDDGSLPNNAVVRQWATQLYDAMDQFDRPMRVDSGLTRRRLAEAGFTDIREEIIRVAYSGWPSDPHDRETGRWFNIGITQGIQAITLAPLFRGGGKTQQEIQTLIDSVVAEVRGRKVHAYCTV</sequence>
<accession>A0AAN6NDD8</accession>
<evidence type="ECO:0000256" key="3">
    <source>
        <dbReference type="ARBA" id="ARBA00022679"/>
    </source>
</evidence>
<comment type="similarity">
    <text evidence="8">Belongs to the methyltransferase superfamily. LaeA methyltransferase family.</text>
</comment>
<keyword evidence="6" id="KW-0804">Transcription</keyword>
<evidence type="ECO:0000256" key="2">
    <source>
        <dbReference type="ARBA" id="ARBA00022603"/>
    </source>
</evidence>
<reference evidence="11" key="1">
    <citation type="journal article" date="2023" name="Mol. Phylogenet. Evol.">
        <title>Genome-scale phylogeny and comparative genomics of the fungal order Sordariales.</title>
        <authorList>
            <person name="Hensen N."/>
            <person name="Bonometti L."/>
            <person name="Westerberg I."/>
            <person name="Brannstrom I.O."/>
            <person name="Guillou S."/>
            <person name="Cros-Aarteil S."/>
            <person name="Calhoun S."/>
            <person name="Haridas S."/>
            <person name="Kuo A."/>
            <person name="Mondo S."/>
            <person name="Pangilinan J."/>
            <person name="Riley R."/>
            <person name="LaButti K."/>
            <person name="Andreopoulos B."/>
            <person name="Lipzen A."/>
            <person name="Chen C."/>
            <person name="Yan M."/>
            <person name="Daum C."/>
            <person name="Ng V."/>
            <person name="Clum A."/>
            <person name="Steindorff A."/>
            <person name="Ohm R.A."/>
            <person name="Martin F."/>
            <person name="Silar P."/>
            <person name="Natvig D.O."/>
            <person name="Lalanne C."/>
            <person name="Gautier V."/>
            <person name="Ament-Velasquez S.L."/>
            <person name="Kruys A."/>
            <person name="Hutchinson M.I."/>
            <person name="Powell A.J."/>
            <person name="Barry K."/>
            <person name="Miller A.N."/>
            <person name="Grigoriev I.V."/>
            <person name="Debuchy R."/>
            <person name="Gladieux P."/>
            <person name="Hiltunen Thoren M."/>
            <person name="Johannesson H."/>
        </authorList>
    </citation>
    <scope>NUCLEOTIDE SEQUENCE [LARGE SCALE GENOMIC DNA]</scope>
    <source>
        <strain evidence="11">CBS 340.73</strain>
    </source>
</reference>
<protein>
    <recommendedName>
        <fullName evidence="12">Methyltransferase LaeA</fullName>
    </recommendedName>
</protein>
<dbReference type="Gene3D" id="3.40.50.150">
    <property type="entry name" value="Vaccinia Virus protein VP39"/>
    <property type="match status" value="1"/>
</dbReference>
<dbReference type="GO" id="GO:0008168">
    <property type="term" value="F:methyltransferase activity"/>
    <property type="evidence" value="ECO:0007669"/>
    <property type="project" value="UniProtKB-KW"/>
</dbReference>
<evidence type="ECO:0000256" key="4">
    <source>
        <dbReference type="ARBA" id="ARBA00022691"/>
    </source>
</evidence>
<evidence type="ECO:0000256" key="9">
    <source>
        <dbReference type="ARBA" id="ARBA00047870"/>
    </source>
</evidence>
<keyword evidence="4" id="KW-0949">S-adenosyl-L-methionine</keyword>
<dbReference type="CDD" id="cd02440">
    <property type="entry name" value="AdoMet_MTases"/>
    <property type="match status" value="1"/>
</dbReference>
<evidence type="ECO:0000313" key="10">
    <source>
        <dbReference type="EMBL" id="KAK3943705.1"/>
    </source>
</evidence>
<evidence type="ECO:0000256" key="7">
    <source>
        <dbReference type="ARBA" id="ARBA00023242"/>
    </source>
</evidence>
<organism evidence="10 11">
    <name type="scientific">Diplogelasinospora grovesii</name>
    <dbReference type="NCBI Taxonomy" id="303347"/>
    <lineage>
        <taxon>Eukaryota</taxon>
        <taxon>Fungi</taxon>
        <taxon>Dikarya</taxon>
        <taxon>Ascomycota</taxon>
        <taxon>Pezizomycotina</taxon>
        <taxon>Sordariomycetes</taxon>
        <taxon>Sordariomycetidae</taxon>
        <taxon>Sordariales</taxon>
        <taxon>Diplogelasinosporaceae</taxon>
        <taxon>Diplogelasinospora</taxon>
    </lineage>
</organism>
<dbReference type="PANTHER" id="PTHR43591:SF30">
    <property type="entry name" value="PROTEIN-METHIONINE METHYLTRANSFERASE LAEA"/>
    <property type="match status" value="1"/>
</dbReference>
<comment type="subcellular location">
    <subcellularLocation>
        <location evidence="1">Nucleus</location>
    </subcellularLocation>
</comment>
<keyword evidence="11" id="KW-1185">Reference proteome</keyword>
<keyword evidence="5" id="KW-0805">Transcription regulation</keyword>
<proteinExistence type="inferred from homology"/>
<name>A0AAN6NDD8_9PEZI</name>
<dbReference type="EMBL" id="MU853764">
    <property type="protein sequence ID" value="KAK3943705.1"/>
    <property type="molecule type" value="Genomic_DNA"/>
</dbReference>
<evidence type="ECO:0000256" key="5">
    <source>
        <dbReference type="ARBA" id="ARBA00023015"/>
    </source>
</evidence>
<comment type="caution">
    <text evidence="10">The sequence shown here is derived from an EMBL/GenBank/DDBJ whole genome shotgun (WGS) entry which is preliminary data.</text>
</comment>
<evidence type="ECO:0000256" key="6">
    <source>
        <dbReference type="ARBA" id="ARBA00023163"/>
    </source>
</evidence>
<dbReference type="GO" id="GO:0032259">
    <property type="term" value="P:methylation"/>
    <property type="evidence" value="ECO:0007669"/>
    <property type="project" value="UniProtKB-KW"/>
</dbReference>
<keyword evidence="2" id="KW-0489">Methyltransferase</keyword>
<keyword evidence="3" id="KW-0808">Transferase</keyword>
<evidence type="ECO:0000256" key="8">
    <source>
        <dbReference type="ARBA" id="ARBA00038158"/>
    </source>
</evidence>
<dbReference type="GO" id="GO:0005634">
    <property type="term" value="C:nucleus"/>
    <property type="evidence" value="ECO:0007669"/>
    <property type="project" value="UniProtKB-SubCell"/>
</dbReference>
<dbReference type="PANTHER" id="PTHR43591">
    <property type="entry name" value="METHYLTRANSFERASE"/>
    <property type="match status" value="1"/>
</dbReference>
<dbReference type="Pfam" id="PF13489">
    <property type="entry name" value="Methyltransf_23"/>
    <property type="match status" value="1"/>
</dbReference>
<dbReference type="InterPro" id="IPR029063">
    <property type="entry name" value="SAM-dependent_MTases_sf"/>
</dbReference>
<dbReference type="AlphaFoldDB" id="A0AAN6NDD8"/>
<gene>
    <name evidence="10" type="ORF">QBC46DRAFT_361711</name>
</gene>
<comment type="catalytic activity">
    <reaction evidence="9">
        <text>L-methionyl-[protein] + S-adenosyl-L-methionine = S-methyl-L-methionyl-[protein] + S-adenosyl-L-homocysteine</text>
        <dbReference type="Rhea" id="RHEA:60560"/>
        <dbReference type="Rhea" id="RHEA-COMP:12313"/>
        <dbReference type="Rhea" id="RHEA-COMP:15592"/>
        <dbReference type="ChEBI" id="CHEBI:16044"/>
        <dbReference type="ChEBI" id="CHEBI:57856"/>
        <dbReference type="ChEBI" id="CHEBI:59789"/>
        <dbReference type="ChEBI" id="CHEBI:142742"/>
    </reaction>
    <physiologicalReaction direction="left-to-right" evidence="9">
        <dbReference type="Rhea" id="RHEA:60561"/>
    </physiologicalReaction>
</comment>
<evidence type="ECO:0008006" key="12">
    <source>
        <dbReference type="Google" id="ProtNLM"/>
    </source>
</evidence>
<keyword evidence="7" id="KW-0539">Nucleus</keyword>
<dbReference type="SUPFAM" id="SSF53335">
    <property type="entry name" value="S-adenosyl-L-methionine-dependent methyltransferases"/>
    <property type="match status" value="1"/>
</dbReference>
<evidence type="ECO:0000256" key="1">
    <source>
        <dbReference type="ARBA" id="ARBA00004123"/>
    </source>
</evidence>
<evidence type="ECO:0000313" key="11">
    <source>
        <dbReference type="Proteomes" id="UP001303473"/>
    </source>
</evidence>
<dbReference type="Proteomes" id="UP001303473">
    <property type="component" value="Unassembled WGS sequence"/>
</dbReference>